<dbReference type="NCBIfam" id="NF009895">
    <property type="entry name" value="PRK13352.1"/>
    <property type="match status" value="1"/>
</dbReference>
<keyword evidence="5" id="KW-0479">Metal-binding</keyword>
<dbReference type="AlphaFoldDB" id="A0A3B0QUT4"/>
<keyword evidence="9" id="KW-0411">Iron-sulfur</keyword>
<dbReference type="Gene3D" id="6.10.250.620">
    <property type="match status" value="1"/>
</dbReference>
<keyword evidence="7" id="KW-0784">Thiamine biosynthesis</keyword>
<dbReference type="GO" id="GO:0046872">
    <property type="term" value="F:metal ion binding"/>
    <property type="evidence" value="ECO:0007669"/>
    <property type="project" value="UniProtKB-KW"/>
</dbReference>
<dbReference type="SFLD" id="SFLDS00113">
    <property type="entry name" value="Radical_SAM_Phosphomethylpyrim"/>
    <property type="match status" value="1"/>
</dbReference>
<evidence type="ECO:0000256" key="6">
    <source>
        <dbReference type="ARBA" id="ARBA00022833"/>
    </source>
</evidence>
<keyword evidence="4" id="KW-0949">S-adenosyl-L-methionine</keyword>
<evidence type="ECO:0000256" key="3">
    <source>
        <dbReference type="ARBA" id="ARBA00022485"/>
    </source>
</evidence>
<evidence type="ECO:0000256" key="10">
    <source>
        <dbReference type="ARBA" id="ARBA00023239"/>
    </source>
</evidence>
<proteinExistence type="inferred from homology"/>
<sequence>MTRLEAARAGIITEEMKEVALAENMAPETIRERIADGTVIITRSTLRTGIKPLGVGRGLSTKVNANIGSSEDASGPEEELEKLKVAVDAGAHAVMDLSTGGDIDAIREAILMASPVPIGTVPVYQAALDAKNKGKSFVELTAEDFFEGVEKHVEAGVDFITVHSGVTQQTMAKMKAQGRIMGIVSRGGALTAEWMRFNKKENPLFEDYPRLIQIAKKYDVVLSLGDGLRPGCLSDATDSAQIDELITLGELTRLAQAEGVQVMIEGPGHMPIDQIEANMLLQKKLCNGAPFYVLGPLVTDIAPGYDHITSAIGGAIAAANGADFLCYVTPSEHLRLPDAKDVRDGVMAARIAAHAGDIAKRVPGAMERDIEMSRARKALDWEEQIRLSIDPETSKILRSSSPPSDEDVCTMCGSLCAIKVGSKVGSIAEG</sequence>
<dbReference type="InterPro" id="IPR037509">
    <property type="entry name" value="ThiC"/>
</dbReference>
<comment type="function">
    <text evidence="2">Catalyzes the synthesis of the hydroxymethylpyrimidine phosphate (HMP-P) moiety of thiamine from aminoimidazole ribotide (AIR) in a radical S-adenosyl-L-methionine (SAM)-dependent reaction.</text>
</comment>
<dbReference type="GO" id="GO:0009228">
    <property type="term" value="P:thiamine biosynthetic process"/>
    <property type="evidence" value="ECO:0007669"/>
    <property type="project" value="UniProtKB-KW"/>
</dbReference>
<dbReference type="Gene3D" id="3.20.20.540">
    <property type="entry name" value="Radical SAM ThiC family, central domain"/>
    <property type="match status" value="1"/>
</dbReference>
<keyword evidence="6" id="KW-0862">Zinc</keyword>
<organism evidence="11">
    <name type="scientific">hydrothermal vent metagenome</name>
    <dbReference type="NCBI Taxonomy" id="652676"/>
    <lineage>
        <taxon>unclassified sequences</taxon>
        <taxon>metagenomes</taxon>
        <taxon>ecological metagenomes</taxon>
    </lineage>
</organism>
<dbReference type="EC" id="4.1.99.17" evidence="11"/>
<dbReference type="PANTHER" id="PTHR30557:SF1">
    <property type="entry name" value="PHOSPHOMETHYLPYRIMIDINE SYNTHASE, CHLOROPLASTIC"/>
    <property type="match status" value="1"/>
</dbReference>
<keyword evidence="3" id="KW-0004">4Fe-4S</keyword>
<keyword evidence="8" id="KW-0408">Iron</keyword>
<evidence type="ECO:0000256" key="4">
    <source>
        <dbReference type="ARBA" id="ARBA00022691"/>
    </source>
</evidence>
<evidence type="ECO:0000256" key="9">
    <source>
        <dbReference type="ARBA" id="ARBA00023014"/>
    </source>
</evidence>
<dbReference type="SFLD" id="SFLDG01114">
    <property type="entry name" value="phosphomethylpyrimidine_syntha"/>
    <property type="match status" value="1"/>
</dbReference>
<dbReference type="Pfam" id="PF01964">
    <property type="entry name" value="ThiC_Rad_SAM"/>
    <property type="match status" value="1"/>
</dbReference>
<reference evidence="11" key="1">
    <citation type="submission" date="2018-06" db="EMBL/GenBank/DDBJ databases">
        <authorList>
            <person name="Zhirakovskaya E."/>
        </authorList>
    </citation>
    <scope>NUCLEOTIDE SEQUENCE</scope>
</reference>
<dbReference type="SFLD" id="SFLDF00407">
    <property type="entry name" value="phosphomethylpyrimidine_syntha"/>
    <property type="match status" value="1"/>
</dbReference>
<comment type="cofactor">
    <cofactor evidence="1">
        <name>[4Fe-4S] cluster</name>
        <dbReference type="ChEBI" id="CHEBI:49883"/>
    </cofactor>
</comment>
<dbReference type="GO" id="GO:0051539">
    <property type="term" value="F:4 iron, 4 sulfur cluster binding"/>
    <property type="evidence" value="ECO:0007669"/>
    <property type="project" value="UniProtKB-KW"/>
</dbReference>
<dbReference type="NCBIfam" id="TIGR00190">
    <property type="entry name" value="thiC"/>
    <property type="match status" value="1"/>
</dbReference>
<dbReference type="HAMAP" id="MF_00089">
    <property type="entry name" value="ThiC"/>
    <property type="match status" value="1"/>
</dbReference>
<evidence type="ECO:0000256" key="7">
    <source>
        <dbReference type="ARBA" id="ARBA00022977"/>
    </source>
</evidence>
<dbReference type="FunFam" id="3.20.20.540:FF:000001">
    <property type="entry name" value="Phosphomethylpyrimidine synthase"/>
    <property type="match status" value="1"/>
</dbReference>
<evidence type="ECO:0000256" key="5">
    <source>
        <dbReference type="ARBA" id="ARBA00022723"/>
    </source>
</evidence>
<keyword evidence="10 11" id="KW-0456">Lyase</keyword>
<evidence type="ECO:0000256" key="1">
    <source>
        <dbReference type="ARBA" id="ARBA00001966"/>
    </source>
</evidence>
<evidence type="ECO:0000256" key="8">
    <source>
        <dbReference type="ARBA" id="ARBA00023004"/>
    </source>
</evidence>
<name>A0A3B0QUT4_9ZZZZ</name>
<dbReference type="EMBL" id="UOEA01000059">
    <property type="protein sequence ID" value="VAV84022.1"/>
    <property type="molecule type" value="Genomic_DNA"/>
</dbReference>
<gene>
    <name evidence="11" type="ORF">MNBD_DELTA01-480</name>
</gene>
<dbReference type="GO" id="GO:0005829">
    <property type="term" value="C:cytosol"/>
    <property type="evidence" value="ECO:0007669"/>
    <property type="project" value="TreeGrafter"/>
</dbReference>
<protein>
    <submittedName>
        <fullName evidence="11">Phosphomethylpyrimidine synthase ThiC</fullName>
        <ecNumber evidence="11">4.1.99.17</ecNumber>
    </submittedName>
</protein>
<evidence type="ECO:0000313" key="11">
    <source>
        <dbReference type="EMBL" id="VAV84022.1"/>
    </source>
</evidence>
<accession>A0A3B0QUT4</accession>
<dbReference type="InterPro" id="IPR038521">
    <property type="entry name" value="ThiC/Bza_core_dom"/>
</dbReference>
<dbReference type="GO" id="GO:0070284">
    <property type="term" value="F:phosphomethylpyrimidine synthase activity"/>
    <property type="evidence" value="ECO:0007669"/>
    <property type="project" value="UniProtKB-EC"/>
</dbReference>
<evidence type="ECO:0000256" key="2">
    <source>
        <dbReference type="ARBA" id="ARBA00003175"/>
    </source>
</evidence>
<dbReference type="InterPro" id="IPR002817">
    <property type="entry name" value="ThiC/BzaA/B"/>
</dbReference>
<dbReference type="PANTHER" id="PTHR30557">
    <property type="entry name" value="THIAMINE BIOSYNTHESIS PROTEIN THIC"/>
    <property type="match status" value="1"/>
</dbReference>